<dbReference type="Gene3D" id="2.130.10.130">
    <property type="entry name" value="Integrin alpha, N-terminal"/>
    <property type="match status" value="1"/>
</dbReference>
<evidence type="ECO:0000313" key="2">
    <source>
        <dbReference type="EMBL" id="CAF1123161.1"/>
    </source>
</evidence>
<comment type="caution">
    <text evidence="3">The sequence shown here is derived from an EMBL/GenBank/DDBJ whole genome shotgun (WGS) entry which is preliminary data.</text>
</comment>
<dbReference type="AlphaFoldDB" id="A0A8S2LEA1"/>
<evidence type="ECO:0000313" key="4">
    <source>
        <dbReference type="Proteomes" id="UP000682733"/>
    </source>
</evidence>
<accession>A0A8S2LEA1</accession>
<dbReference type="PANTHER" id="PTHR46580">
    <property type="entry name" value="SENSOR KINASE-RELATED"/>
    <property type="match status" value="1"/>
</dbReference>
<evidence type="ECO:0000313" key="3">
    <source>
        <dbReference type="EMBL" id="CAF3898846.1"/>
    </source>
</evidence>
<dbReference type="SUPFAM" id="SSF69318">
    <property type="entry name" value="Integrin alpha N-terminal domain"/>
    <property type="match status" value="1"/>
</dbReference>
<dbReference type="EMBL" id="CAJNOK010010728">
    <property type="protein sequence ID" value="CAF1123161.1"/>
    <property type="molecule type" value="Genomic_DNA"/>
</dbReference>
<dbReference type="Proteomes" id="UP000682733">
    <property type="component" value="Unassembled WGS sequence"/>
</dbReference>
<proteinExistence type="predicted"/>
<evidence type="ECO:0008006" key="5">
    <source>
        <dbReference type="Google" id="ProtNLM"/>
    </source>
</evidence>
<evidence type="ECO:0000256" key="1">
    <source>
        <dbReference type="ARBA" id="ARBA00022729"/>
    </source>
</evidence>
<gene>
    <name evidence="2" type="ORF">OVA965_LOCUS20280</name>
    <name evidence="3" type="ORF">TMI583_LOCUS20608</name>
</gene>
<name>A0A8S2LEA1_9BILA</name>
<dbReference type="InterPro" id="IPR028994">
    <property type="entry name" value="Integrin_alpha_N"/>
</dbReference>
<reference evidence="3" key="1">
    <citation type="submission" date="2021-02" db="EMBL/GenBank/DDBJ databases">
        <authorList>
            <person name="Nowell W R."/>
        </authorList>
    </citation>
    <scope>NUCLEOTIDE SEQUENCE</scope>
</reference>
<feature type="non-terminal residue" evidence="3">
    <location>
        <position position="1"/>
    </location>
</feature>
<organism evidence="3 4">
    <name type="scientific">Didymodactylos carnosus</name>
    <dbReference type="NCBI Taxonomy" id="1234261"/>
    <lineage>
        <taxon>Eukaryota</taxon>
        <taxon>Metazoa</taxon>
        <taxon>Spiralia</taxon>
        <taxon>Gnathifera</taxon>
        <taxon>Rotifera</taxon>
        <taxon>Eurotatoria</taxon>
        <taxon>Bdelloidea</taxon>
        <taxon>Philodinida</taxon>
        <taxon>Philodinidae</taxon>
        <taxon>Didymodactylos</taxon>
    </lineage>
</organism>
<dbReference type="InterPro" id="IPR013517">
    <property type="entry name" value="FG-GAP"/>
</dbReference>
<keyword evidence="1" id="KW-0732">Signal</keyword>
<sequence>NGDGTFTEHAALYTGSHSQLVLIAVGDFNNDNHVDIAITNIYARNIAVGDFNSDNRLDVVFSYRTRYSMGIMFGHGNGSFGDIMKFYTAATRTYSAIVVVDFNDDSHLDIVFYRYDPESVDILLGDGKGQRQTLFSVEICYDVAPLLVGDFNGDGDQDIISIVLDPPSFNVLLNTSGCCTAQ</sequence>
<dbReference type="Proteomes" id="UP000677228">
    <property type="component" value="Unassembled WGS sequence"/>
</dbReference>
<dbReference type="EMBL" id="CAJOBA010018239">
    <property type="protein sequence ID" value="CAF3898846.1"/>
    <property type="molecule type" value="Genomic_DNA"/>
</dbReference>
<protein>
    <recommendedName>
        <fullName evidence="5">VCBS repeat-containing protein</fullName>
    </recommendedName>
</protein>
<dbReference type="Pfam" id="PF13517">
    <property type="entry name" value="FG-GAP_3"/>
    <property type="match status" value="1"/>
</dbReference>